<proteinExistence type="predicted"/>
<dbReference type="Gene3D" id="1.10.620.20">
    <property type="entry name" value="Ribonucleotide Reductase, subunit A"/>
    <property type="match status" value="1"/>
</dbReference>
<sequence length="293" mass="33692">MTPSTLTRAPAPDHDDLVDRLNTHSTRYRDPVQSIPWDTLDPNLPWLPDHLISLHGTETFDRMTPAQRRRLSHCEFVAFCELGLWLEMLFIQRLGGNSLTQLYRDPDDYHYQLHELREEVGHSLMFLETRRRSGIDFMTPPHERPPLARLFARFAPQHAAAFWATILIGEDVPDRMGRLIVADRTLPEAVLAITRLHSREEARHIAFARTMIARKTTTMPSWQKAATALMLREIMRQFLDTAFYPSPRVYRAAGLDQPRARAAEARSNPHRIALRAQCAAPSRATLRDSGFNL</sequence>
<dbReference type="GO" id="GO:0016491">
    <property type="term" value="F:oxidoreductase activity"/>
    <property type="evidence" value="ECO:0007669"/>
    <property type="project" value="InterPro"/>
</dbReference>
<dbReference type="AlphaFoldDB" id="A0AAW9DRU0"/>
<protein>
    <submittedName>
        <fullName evidence="1">Diiron oxygenase</fullName>
    </submittedName>
</protein>
<dbReference type="EMBL" id="JAWXYB010000018">
    <property type="protein sequence ID" value="MDX5931934.1"/>
    <property type="molecule type" value="Genomic_DNA"/>
</dbReference>
<dbReference type="Proteomes" id="UP001279553">
    <property type="component" value="Unassembled WGS sequence"/>
</dbReference>
<keyword evidence="2" id="KW-1185">Reference proteome</keyword>
<dbReference type="InterPro" id="IPR025859">
    <property type="entry name" value="AurF/CmlI"/>
</dbReference>
<evidence type="ECO:0000313" key="1">
    <source>
        <dbReference type="EMBL" id="MDX5931934.1"/>
    </source>
</evidence>
<reference evidence="1 2" key="1">
    <citation type="submission" date="2023-11" db="EMBL/GenBank/DDBJ databases">
        <title>MicrobeMod: A computational toolkit for identifying prokaryotic methylation and restriction-modification with nanopore sequencing.</title>
        <authorList>
            <person name="Crits-Christoph A."/>
            <person name="Kang S.C."/>
            <person name="Lee H."/>
            <person name="Ostrov N."/>
        </authorList>
    </citation>
    <scope>NUCLEOTIDE SEQUENCE [LARGE SCALE GENOMIC DNA]</scope>
    <source>
        <strain evidence="1 2">DSMZ 700</strain>
    </source>
</reference>
<dbReference type="Pfam" id="PF11583">
    <property type="entry name" value="AurF"/>
    <property type="match status" value="1"/>
</dbReference>
<accession>A0AAW9DRU0</accession>
<dbReference type="RefSeq" id="WP_319614812.1">
    <property type="nucleotide sequence ID" value="NZ_JAWXYB010000018.1"/>
</dbReference>
<gene>
    <name evidence="1" type="ORF">SIL87_14295</name>
</gene>
<name>A0AAW9DRU0_ACIAO</name>
<organism evidence="1 2">
    <name type="scientific">Acidiphilium acidophilum</name>
    <name type="common">Thiobacillus acidophilus</name>
    <dbReference type="NCBI Taxonomy" id="76588"/>
    <lineage>
        <taxon>Bacteria</taxon>
        <taxon>Pseudomonadati</taxon>
        <taxon>Pseudomonadota</taxon>
        <taxon>Alphaproteobacteria</taxon>
        <taxon>Acetobacterales</taxon>
        <taxon>Acidocellaceae</taxon>
        <taxon>Acidiphilium</taxon>
    </lineage>
</organism>
<evidence type="ECO:0000313" key="2">
    <source>
        <dbReference type="Proteomes" id="UP001279553"/>
    </source>
</evidence>
<comment type="caution">
    <text evidence="1">The sequence shown here is derived from an EMBL/GenBank/DDBJ whole genome shotgun (WGS) entry which is preliminary data.</text>
</comment>
<dbReference type="InterPro" id="IPR012348">
    <property type="entry name" value="RNR-like"/>
</dbReference>